<dbReference type="PROSITE" id="PS51671">
    <property type="entry name" value="ACT"/>
    <property type="match status" value="1"/>
</dbReference>
<dbReference type="InterPro" id="IPR045865">
    <property type="entry name" value="ACT-like_dom_sf"/>
</dbReference>
<name>A0A8J6NMS9_9CHLR</name>
<dbReference type="EMBL" id="JACNJN010000191">
    <property type="protein sequence ID" value="MBC8336767.1"/>
    <property type="molecule type" value="Genomic_DNA"/>
</dbReference>
<dbReference type="Gene3D" id="3.30.2130.10">
    <property type="entry name" value="VC0802-like"/>
    <property type="match status" value="1"/>
</dbReference>
<reference evidence="2 3" key="1">
    <citation type="submission" date="2020-08" db="EMBL/GenBank/DDBJ databases">
        <title>Bridging the membrane lipid divide: bacteria of the FCB group superphylum have the potential to synthesize archaeal ether lipids.</title>
        <authorList>
            <person name="Villanueva L."/>
            <person name="Von Meijenfeldt F.A.B."/>
            <person name="Westbye A.B."/>
            <person name="Yadav S."/>
            <person name="Hopmans E.C."/>
            <person name="Dutilh B.E."/>
            <person name="Sinninghe Damste J.S."/>
        </authorList>
    </citation>
    <scope>NUCLEOTIDE SEQUENCE [LARGE SCALE GENOMIC DNA]</scope>
    <source>
        <strain evidence="2">NIOZ-UU36</strain>
    </source>
</reference>
<proteinExistence type="predicted"/>
<evidence type="ECO:0000313" key="2">
    <source>
        <dbReference type="EMBL" id="MBC8336767.1"/>
    </source>
</evidence>
<sequence length="123" mass="12745">MAMDLTVILQDRPGTLADVGEALGKAGINIDGLCGSPCEGKGVLHIAVEDGEGAKAALEAVGQTVQELRDVLVIDIDDKPGEFGRICRQIADAGVNVNLSYVATRTRMVLGADDLDKARAALG</sequence>
<feature type="domain" description="ACT" evidence="1">
    <location>
        <begin position="4"/>
        <end position="79"/>
    </location>
</feature>
<dbReference type="AlphaFoldDB" id="A0A8J6NMS9"/>
<dbReference type="PANTHER" id="PTHR40099">
    <property type="entry name" value="ACETOLACTATE SYNTHASE, SMALL SUBUNIT"/>
    <property type="match status" value="1"/>
</dbReference>
<protein>
    <submittedName>
        <fullName evidence="2">ACT domain-containing protein</fullName>
    </submittedName>
</protein>
<dbReference type="PANTHER" id="PTHR40099:SF1">
    <property type="entry name" value="ACETOLACTATE SYNTHASE, SMALL SUBUNIT"/>
    <property type="match status" value="1"/>
</dbReference>
<gene>
    <name evidence="2" type="ORF">H8E29_16005</name>
</gene>
<evidence type="ECO:0000313" key="3">
    <source>
        <dbReference type="Proteomes" id="UP000614469"/>
    </source>
</evidence>
<dbReference type="SUPFAM" id="SSF55021">
    <property type="entry name" value="ACT-like"/>
    <property type="match status" value="1"/>
</dbReference>
<dbReference type="Proteomes" id="UP000614469">
    <property type="component" value="Unassembled WGS sequence"/>
</dbReference>
<dbReference type="InterPro" id="IPR002912">
    <property type="entry name" value="ACT_dom"/>
</dbReference>
<organism evidence="2 3">
    <name type="scientific">Candidatus Desulfolinea nitratireducens</name>
    <dbReference type="NCBI Taxonomy" id="2841698"/>
    <lineage>
        <taxon>Bacteria</taxon>
        <taxon>Bacillati</taxon>
        <taxon>Chloroflexota</taxon>
        <taxon>Anaerolineae</taxon>
        <taxon>Anaerolineales</taxon>
        <taxon>Anaerolineales incertae sedis</taxon>
        <taxon>Candidatus Desulfolinea</taxon>
    </lineage>
</organism>
<dbReference type="Pfam" id="PF01842">
    <property type="entry name" value="ACT"/>
    <property type="match status" value="1"/>
</dbReference>
<evidence type="ECO:0000259" key="1">
    <source>
        <dbReference type="PROSITE" id="PS51671"/>
    </source>
</evidence>
<comment type="caution">
    <text evidence="2">The sequence shown here is derived from an EMBL/GenBank/DDBJ whole genome shotgun (WGS) entry which is preliminary data.</text>
</comment>
<accession>A0A8J6NMS9</accession>